<proteinExistence type="predicted"/>
<dbReference type="SMART" id="SM00110">
    <property type="entry name" value="C1Q"/>
    <property type="match status" value="1"/>
</dbReference>
<dbReference type="InterPro" id="IPR001073">
    <property type="entry name" value="C1q_dom"/>
</dbReference>
<comment type="subcellular location">
    <subcellularLocation>
        <location evidence="1">Secreted</location>
    </subcellularLocation>
</comment>
<dbReference type="Pfam" id="PF00386">
    <property type="entry name" value="C1q"/>
    <property type="match status" value="1"/>
</dbReference>
<evidence type="ECO:0000256" key="2">
    <source>
        <dbReference type="ARBA" id="ARBA00022525"/>
    </source>
</evidence>
<evidence type="ECO:0000256" key="1">
    <source>
        <dbReference type="ARBA" id="ARBA00004613"/>
    </source>
</evidence>
<dbReference type="InterPro" id="IPR008983">
    <property type="entry name" value="Tumour_necrosis_fac-like_dom"/>
</dbReference>
<evidence type="ECO:0000313" key="4">
    <source>
        <dbReference type="EMBL" id="EKC21067.1"/>
    </source>
</evidence>
<dbReference type="PROSITE" id="PS50871">
    <property type="entry name" value="C1Q"/>
    <property type="match status" value="1"/>
</dbReference>
<keyword evidence="3" id="KW-0732">Signal</keyword>
<dbReference type="PRINTS" id="PR00007">
    <property type="entry name" value="COMPLEMNTC1Q"/>
</dbReference>
<dbReference type="Gene3D" id="2.60.120.40">
    <property type="match status" value="1"/>
</dbReference>
<dbReference type="EMBL" id="JH815977">
    <property type="protein sequence ID" value="EKC21067.1"/>
    <property type="molecule type" value="Genomic_DNA"/>
</dbReference>
<dbReference type="AlphaFoldDB" id="K1PBC1"/>
<evidence type="ECO:0000256" key="3">
    <source>
        <dbReference type="ARBA" id="ARBA00022729"/>
    </source>
</evidence>
<dbReference type="InParanoid" id="K1PBC1"/>
<protein>
    <submittedName>
        <fullName evidence="4">Multimerin-1</fullName>
    </submittedName>
</protein>
<accession>K1PBC1</accession>
<name>K1PBC1_MAGGI</name>
<dbReference type="InterPro" id="IPR050822">
    <property type="entry name" value="Cerebellin_Synaptic_Org"/>
</dbReference>
<gene>
    <name evidence="4" type="ORF">CGI_10004653</name>
</gene>
<organism evidence="4">
    <name type="scientific">Magallana gigas</name>
    <name type="common">Pacific oyster</name>
    <name type="synonym">Crassostrea gigas</name>
    <dbReference type="NCBI Taxonomy" id="29159"/>
    <lineage>
        <taxon>Eukaryota</taxon>
        <taxon>Metazoa</taxon>
        <taxon>Spiralia</taxon>
        <taxon>Lophotrochozoa</taxon>
        <taxon>Mollusca</taxon>
        <taxon>Bivalvia</taxon>
        <taxon>Autobranchia</taxon>
        <taxon>Pteriomorphia</taxon>
        <taxon>Ostreida</taxon>
        <taxon>Ostreoidea</taxon>
        <taxon>Ostreidae</taxon>
        <taxon>Magallana</taxon>
    </lineage>
</organism>
<keyword evidence="2" id="KW-0964">Secreted</keyword>
<dbReference type="HOGENOM" id="CLU_001074_8_3_1"/>
<dbReference type="GO" id="GO:0005576">
    <property type="term" value="C:extracellular region"/>
    <property type="evidence" value="ECO:0007669"/>
    <property type="project" value="UniProtKB-SubCell"/>
</dbReference>
<reference evidence="4" key="1">
    <citation type="journal article" date="2012" name="Nature">
        <title>The oyster genome reveals stress adaptation and complexity of shell formation.</title>
        <authorList>
            <person name="Zhang G."/>
            <person name="Fang X."/>
            <person name="Guo X."/>
            <person name="Li L."/>
            <person name="Luo R."/>
            <person name="Xu F."/>
            <person name="Yang P."/>
            <person name="Zhang L."/>
            <person name="Wang X."/>
            <person name="Qi H."/>
            <person name="Xiong Z."/>
            <person name="Que H."/>
            <person name="Xie Y."/>
            <person name="Holland P.W."/>
            <person name="Paps J."/>
            <person name="Zhu Y."/>
            <person name="Wu F."/>
            <person name="Chen Y."/>
            <person name="Wang J."/>
            <person name="Peng C."/>
            <person name="Meng J."/>
            <person name="Yang L."/>
            <person name="Liu J."/>
            <person name="Wen B."/>
            <person name="Zhang N."/>
            <person name="Huang Z."/>
            <person name="Zhu Q."/>
            <person name="Feng Y."/>
            <person name="Mount A."/>
            <person name="Hedgecock D."/>
            <person name="Xu Z."/>
            <person name="Liu Y."/>
            <person name="Domazet-Loso T."/>
            <person name="Du Y."/>
            <person name="Sun X."/>
            <person name="Zhang S."/>
            <person name="Liu B."/>
            <person name="Cheng P."/>
            <person name="Jiang X."/>
            <person name="Li J."/>
            <person name="Fan D."/>
            <person name="Wang W."/>
            <person name="Fu W."/>
            <person name="Wang T."/>
            <person name="Wang B."/>
            <person name="Zhang J."/>
            <person name="Peng Z."/>
            <person name="Li Y."/>
            <person name="Li N."/>
            <person name="Wang J."/>
            <person name="Chen M."/>
            <person name="He Y."/>
            <person name="Tan F."/>
            <person name="Song X."/>
            <person name="Zheng Q."/>
            <person name="Huang R."/>
            <person name="Yang H."/>
            <person name="Du X."/>
            <person name="Chen L."/>
            <person name="Yang M."/>
            <person name="Gaffney P.M."/>
            <person name="Wang S."/>
            <person name="Luo L."/>
            <person name="She Z."/>
            <person name="Ming Y."/>
            <person name="Huang W."/>
            <person name="Zhang S."/>
            <person name="Huang B."/>
            <person name="Zhang Y."/>
            <person name="Qu T."/>
            <person name="Ni P."/>
            <person name="Miao G."/>
            <person name="Wang J."/>
            <person name="Wang Q."/>
            <person name="Steinberg C.E."/>
            <person name="Wang H."/>
            <person name="Li N."/>
            <person name="Qian L."/>
            <person name="Zhang G."/>
            <person name="Li Y."/>
            <person name="Yang H."/>
            <person name="Liu X."/>
            <person name="Wang J."/>
            <person name="Yin Y."/>
            <person name="Wang J."/>
        </authorList>
    </citation>
    <scope>NUCLEOTIDE SEQUENCE [LARGE SCALE GENOMIC DNA]</scope>
    <source>
        <strain evidence="4">05x7-T-G4-1.051#20</strain>
    </source>
</reference>
<dbReference type="SUPFAM" id="SSF49842">
    <property type="entry name" value="TNF-like"/>
    <property type="match status" value="1"/>
</dbReference>
<dbReference type="PANTHER" id="PTHR22923">
    <property type="entry name" value="CEREBELLIN-RELATED"/>
    <property type="match status" value="1"/>
</dbReference>
<dbReference type="PANTHER" id="PTHR22923:SF64">
    <property type="entry name" value="C1Q-RELATED FACTOR"/>
    <property type="match status" value="1"/>
</dbReference>
<sequence>MYSTLLSDHRVVAFDVCLKYHKRNLAKNAKIVFEDVGLNEGLGYDASTGIFTAPSGGIYVFDWTILAWGGQYAYTSLFVNDKFKSWSHCHELNSKTFLPCSKMTVVKLNCGDRAWIGVYSGTANIMNQYTSFSGYKL</sequence>